<organism evidence="2 3">
    <name type="scientific">Candidatus Buchananbacteria bacterium RIFCSPHIGHO2_01_FULL_46_12</name>
    <dbReference type="NCBI Taxonomy" id="1797536"/>
    <lineage>
        <taxon>Bacteria</taxon>
        <taxon>Candidatus Buchananiibacteriota</taxon>
    </lineage>
</organism>
<keyword evidence="1" id="KW-0472">Membrane</keyword>
<accession>A0A1G1Y935</accession>
<protein>
    <submittedName>
        <fullName evidence="2">Uncharacterized protein</fullName>
    </submittedName>
</protein>
<feature type="transmembrane region" description="Helical" evidence="1">
    <location>
        <begin position="35"/>
        <end position="55"/>
    </location>
</feature>
<proteinExistence type="predicted"/>
<feature type="transmembrane region" description="Helical" evidence="1">
    <location>
        <begin position="76"/>
        <end position="94"/>
    </location>
</feature>
<evidence type="ECO:0000313" key="2">
    <source>
        <dbReference type="EMBL" id="OGY48842.1"/>
    </source>
</evidence>
<feature type="transmembrane region" description="Helical" evidence="1">
    <location>
        <begin position="100"/>
        <end position="120"/>
    </location>
</feature>
<sequence length="131" mass="15196">MNYKLFLFLILAGTVIAWAMWGAVILNFDPFQTGFLGFAVFYLTLFLGLSGLIFLASTFLKAKLIKKQTPYQRLNVSLRHAVLFAFLFAVWAFLKSQGLLRWWNLLLLILILTTLEFFFISQKKRVSEFNT</sequence>
<gene>
    <name evidence="2" type="ORF">A2663_00060</name>
</gene>
<keyword evidence="1" id="KW-0812">Transmembrane</keyword>
<dbReference type="AlphaFoldDB" id="A0A1G1Y935"/>
<reference evidence="2 3" key="1">
    <citation type="journal article" date="2016" name="Nat. Commun.">
        <title>Thousands of microbial genomes shed light on interconnected biogeochemical processes in an aquifer system.</title>
        <authorList>
            <person name="Anantharaman K."/>
            <person name="Brown C.T."/>
            <person name="Hug L.A."/>
            <person name="Sharon I."/>
            <person name="Castelle C.J."/>
            <person name="Probst A.J."/>
            <person name="Thomas B.C."/>
            <person name="Singh A."/>
            <person name="Wilkins M.J."/>
            <person name="Karaoz U."/>
            <person name="Brodie E.L."/>
            <person name="Williams K.H."/>
            <person name="Hubbard S.S."/>
            <person name="Banfield J.F."/>
        </authorList>
    </citation>
    <scope>NUCLEOTIDE SEQUENCE [LARGE SCALE GENOMIC DNA]</scope>
</reference>
<evidence type="ECO:0000313" key="3">
    <source>
        <dbReference type="Proteomes" id="UP000178432"/>
    </source>
</evidence>
<name>A0A1G1Y935_9BACT</name>
<comment type="caution">
    <text evidence="2">The sequence shown here is derived from an EMBL/GenBank/DDBJ whole genome shotgun (WGS) entry which is preliminary data.</text>
</comment>
<evidence type="ECO:0000256" key="1">
    <source>
        <dbReference type="SAM" id="Phobius"/>
    </source>
</evidence>
<dbReference type="EMBL" id="MHIF01000009">
    <property type="protein sequence ID" value="OGY48842.1"/>
    <property type="molecule type" value="Genomic_DNA"/>
</dbReference>
<keyword evidence="1" id="KW-1133">Transmembrane helix</keyword>
<dbReference type="Proteomes" id="UP000178432">
    <property type="component" value="Unassembled WGS sequence"/>
</dbReference>